<sequence length="649" mass="74297">MASEVHAFNDFKRHPTPSTSSTPPNKQPWAPFKSRLEFEITELALEACLNNKQTDRLIKFCNQCTSWQEKFTFQNHKDICNMWDAVSHRVTGHLSKFNGETFVHFVDEPFTANTFWNVQSQLPPGGKPLAFILYADKTQLSSFGTARGYPVIAHLANLPTDIRNGQGVGGSYVVGWLLIVKEDRDHASKPSWVNFKNAIWHESFIKILSSLTSKSRTGQWFECLDNVQHWFFPFILILSADYEEQCIMSLIQGIKCLCPCPVCLVPHDELMNTLKCYPYQTSAQSQEVLQAARSKQTAEEKEEKLKEYVLCDLINAFAAVMCTDVHDAFGLYHNHLWVELQKIIGSLGRTKVVYEAFPRWRNLKHLAQVMSISFTDGSMYKDISKVCFWFTSSLIVTDSFSDDKSADESNKNWNFPKLHMSLHIFDNVEVKGATHNYNTKPNEKMHGLLKDSYLLRMNFRDVAPQILHINHWQVAAESIWCHISDLDEYKSQDSEDLEDPDNADNDLVPSNDTDLPHIKLGSRQVEESFESIEDAHKEDIAFTNFRTKLNEFLTNFLLAIQLPLPGGNRIQLQASDKVITKCHFLKVNYKSMVDCPKFYGHPHFDCVFIQMTDKVIFGHLLFLFECVVGDITLSLALIHPFNAPMGVQL</sequence>
<dbReference type="InterPro" id="IPR041078">
    <property type="entry name" value="Plavaka"/>
</dbReference>
<protein>
    <submittedName>
        <fullName evidence="2">Uncharacterized protein</fullName>
    </submittedName>
</protein>
<dbReference type="RefSeq" id="XP_041185908.1">
    <property type="nucleotide sequence ID" value="XM_041338797.1"/>
</dbReference>
<proteinExistence type="predicted"/>
<keyword evidence="3" id="KW-1185">Reference proteome</keyword>
<organism evidence="2 3">
    <name type="scientific">Suillus subaureus</name>
    <dbReference type="NCBI Taxonomy" id="48587"/>
    <lineage>
        <taxon>Eukaryota</taxon>
        <taxon>Fungi</taxon>
        <taxon>Dikarya</taxon>
        <taxon>Basidiomycota</taxon>
        <taxon>Agaricomycotina</taxon>
        <taxon>Agaricomycetes</taxon>
        <taxon>Agaricomycetidae</taxon>
        <taxon>Boletales</taxon>
        <taxon>Suillineae</taxon>
        <taxon>Suillaceae</taxon>
        <taxon>Suillus</taxon>
    </lineage>
</organism>
<evidence type="ECO:0000313" key="2">
    <source>
        <dbReference type="EMBL" id="KAG1800596.1"/>
    </source>
</evidence>
<reference evidence="2" key="1">
    <citation type="journal article" date="2020" name="New Phytol.">
        <title>Comparative genomics reveals dynamic genome evolution in host specialist ectomycorrhizal fungi.</title>
        <authorList>
            <person name="Lofgren L.A."/>
            <person name="Nguyen N.H."/>
            <person name="Vilgalys R."/>
            <person name="Ruytinx J."/>
            <person name="Liao H.L."/>
            <person name="Branco S."/>
            <person name="Kuo A."/>
            <person name="LaButti K."/>
            <person name="Lipzen A."/>
            <person name="Andreopoulos W."/>
            <person name="Pangilinan J."/>
            <person name="Riley R."/>
            <person name="Hundley H."/>
            <person name="Na H."/>
            <person name="Barry K."/>
            <person name="Grigoriev I.V."/>
            <person name="Stajich J.E."/>
            <person name="Kennedy P.G."/>
        </authorList>
    </citation>
    <scope>NUCLEOTIDE SEQUENCE</scope>
    <source>
        <strain evidence="2">MN1</strain>
    </source>
</reference>
<dbReference type="OrthoDB" id="3239511at2759"/>
<dbReference type="Proteomes" id="UP000807769">
    <property type="component" value="Unassembled WGS sequence"/>
</dbReference>
<name>A0A9P7J3F8_9AGAM</name>
<evidence type="ECO:0000313" key="3">
    <source>
        <dbReference type="Proteomes" id="UP000807769"/>
    </source>
</evidence>
<feature type="region of interest" description="Disordered" evidence="1">
    <location>
        <begin position="1"/>
        <end position="30"/>
    </location>
</feature>
<dbReference type="Pfam" id="PF18759">
    <property type="entry name" value="Plavaka"/>
    <property type="match status" value="1"/>
</dbReference>
<dbReference type="AlphaFoldDB" id="A0A9P7J3F8"/>
<evidence type="ECO:0000256" key="1">
    <source>
        <dbReference type="SAM" id="MobiDB-lite"/>
    </source>
</evidence>
<dbReference type="EMBL" id="JABBWG010000111">
    <property type="protein sequence ID" value="KAG1800596.1"/>
    <property type="molecule type" value="Genomic_DNA"/>
</dbReference>
<comment type="caution">
    <text evidence="2">The sequence shown here is derived from an EMBL/GenBank/DDBJ whole genome shotgun (WGS) entry which is preliminary data.</text>
</comment>
<feature type="region of interest" description="Disordered" evidence="1">
    <location>
        <begin position="491"/>
        <end position="514"/>
    </location>
</feature>
<accession>A0A9P7J3F8</accession>
<dbReference type="GeneID" id="64632813"/>
<feature type="compositionally biased region" description="Acidic residues" evidence="1">
    <location>
        <begin position="494"/>
        <end position="504"/>
    </location>
</feature>
<gene>
    <name evidence="2" type="ORF">BJ212DRAFT_1450149</name>
</gene>